<dbReference type="EC" id="4.2.1.1" evidence="4"/>
<evidence type="ECO:0000256" key="4">
    <source>
        <dbReference type="ARBA" id="ARBA00012925"/>
    </source>
</evidence>
<protein>
    <recommendedName>
        <fullName evidence="4">carbonic anhydrase</fullName>
        <ecNumber evidence="4">4.2.1.1</ecNumber>
    </recommendedName>
</protein>
<evidence type="ECO:0000256" key="6">
    <source>
        <dbReference type="ARBA" id="ARBA00022833"/>
    </source>
</evidence>
<comment type="cofactor">
    <cofactor evidence="1">
        <name>Zn(2+)</name>
        <dbReference type="ChEBI" id="CHEBI:29105"/>
    </cofactor>
</comment>
<comment type="function">
    <text evidence="2">Reversible hydration of carbon dioxide.</text>
</comment>
<dbReference type="InterPro" id="IPR041891">
    <property type="entry name" value="Alpha_CA_prokaryot-like"/>
</dbReference>
<dbReference type="SUPFAM" id="SSF51069">
    <property type="entry name" value="Carbonic anhydrase"/>
    <property type="match status" value="1"/>
</dbReference>
<dbReference type="InterPro" id="IPR001148">
    <property type="entry name" value="CA_dom"/>
</dbReference>
<gene>
    <name evidence="10" type="ORF">MNBD_ALPHA02-1223</name>
</gene>
<dbReference type="InterPro" id="IPR023561">
    <property type="entry name" value="Carbonic_anhydrase_a-class"/>
</dbReference>
<keyword evidence="7 10" id="KW-0456">Lyase</keyword>
<keyword evidence="5" id="KW-0479">Metal-binding</keyword>
<reference evidence="10" key="1">
    <citation type="submission" date="2018-06" db="EMBL/GenBank/DDBJ databases">
        <authorList>
            <person name="Zhirakovskaya E."/>
        </authorList>
    </citation>
    <scope>NUCLEOTIDE SEQUENCE</scope>
</reference>
<organism evidence="10">
    <name type="scientific">hydrothermal vent metagenome</name>
    <dbReference type="NCBI Taxonomy" id="652676"/>
    <lineage>
        <taxon>unclassified sequences</taxon>
        <taxon>metagenomes</taxon>
        <taxon>ecological metagenomes</taxon>
    </lineage>
</organism>
<dbReference type="GO" id="GO:0004089">
    <property type="term" value="F:carbonate dehydratase activity"/>
    <property type="evidence" value="ECO:0007669"/>
    <property type="project" value="UniProtKB-EC"/>
</dbReference>
<name>A0A3B0RIT1_9ZZZZ</name>
<dbReference type="PANTHER" id="PTHR18952">
    <property type="entry name" value="CARBONIC ANHYDRASE"/>
    <property type="match status" value="1"/>
</dbReference>
<dbReference type="GO" id="GO:0008270">
    <property type="term" value="F:zinc ion binding"/>
    <property type="evidence" value="ECO:0007669"/>
    <property type="project" value="InterPro"/>
</dbReference>
<sequence>MRKFLIFTTTALMLSAGTAFASGDKAPHWNYSTGHGGPENWGKLSTEFATCSTGQVQSPIDITKASGERPGIETRYQPTVIDVVNNGHTIQLNYAPGSKLQSAGKEYQLLQLHFHSSSEHTVQGKSYPLEMHLVHKAADGTLAVVGVMFEPGAANHELAKIWNHMPVNAGEVVILTDMVDAGKLLPENRDFVGYDGSLTTPPCSEGVKWHVLTTPLSLSQEQIARFRAVIQDNNRPIQPLNGRKLSQHK</sequence>
<dbReference type="PROSITE" id="PS00162">
    <property type="entry name" value="ALPHA_CA_1"/>
    <property type="match status" value="1"/>
</dbReference>
<comment type="similarity">
    <text evidence="3">Belongs to the alpha-carbonic anhydrase family.</text>
</comment>
<evidence type="ECO:0000256" key="8">
    <source>
        <dbReference type="ARBA" id="ARBA00048348"/>
    </source>
</evidence>
<evidence type="ECO:0000256" key="2">
    <source>
        <dbReference type="ARBA" id="ARBA00002904"/>
    </source>
</evidence>
<evidence type="ECO:0000256" key="7">
    <source>
        <dbReference type="ARBA" id="ARBA00023239"/>
    </source>
</evidence>
<accession>A0A3B0RIT1</accession>
<dbReference type="SMART" id="SM01057">
    <property type="entry name" value="Carb_anhydrase"/>
    <property type="match status" value="1"/>
</dbReference>
<evidence type="ECO:0000259" key="9">
    <source>
        <dbReference type="PROSITE" id="PS51144"/>
    </source>
</evidence>
<comment type="catalytic activity">
    <reaction evidence="8">
        <text>hydrogencarbonate + H(+) = CO2 + H2O</text>
        <dbReference type="Rhea" id="RHEA:10748"/>
        <dbReference type="ChEBI" id="CHEBI:15377"/>
        <dbReference type="ChEBI" id="CHEBI:15378"/>
        <dbReference type="ChEBI" id="CHEBI:16526"/>
        <dbReference type="ChEBI" id="CHEBI:17544"/>
        <dbReference type="EC" id="4.2.1.1"/>
    </reaction>
</comment>
<dbReference type="CDD" id="cd03124">
    <property type="entry name" value="alpha_CA_prokaryotic_like"/>
    <property type="match status" value="1"/>
</dbReference>
<proteinExistence type="inferred from homology"/>
<dbReference type="EMBL" id="UOED01000080">
    <property type="protein sequence ID" value="VAV93010.1"/>
    <property type="molecule type" value="Genomic_DNA"/>
</dbReference>
<evidence type="ECO:0000313" key="10">
    <source>
        <dbReference type="EMBL" id="VAV93010.1"/>
    </source>
</evidence>
<dbReference type="InterPro" id="IPR036398">
    <property type="entry name" value="CA_dom_sf"/>
</dbReference>
<dbReference type="AlphaFoldDB" id="A0A3B0RIT1"/>
<dbReference type="Pfam" id="PF00194">
    <property type="entry name" value="Carb_anhydrase"/>
    <property type="match status" value="1"/>
</dbReference>
<dbReference type="PANTHER" id="PTHR18952:SF265">
    <property type="entry name" value="CARBONIC ANHYDRASE"/>
    <property type="match status" value="1"/>
</dbReference>
<evidence type="ECO:0000256" key="1">
    <source>
        <dbReference type="ARBA" id="ARBA00001947"/>
    </source>
</evidence>
<evidence type="ECO:0000256" key="3">
    <source>
        <dbReference type="ARBA" id="ARBA00010718"/>
    </source>
</evidence>
<evidence type="ECO:0000256" key="5">
    <source>
        <dbReference type="ARBA" id="ARBA00022723"/>
    </source>
</evidence>
<keyword evidence="6" id="KW-0862">Zinc</keyword>
<dbReference type="PROSITE" id="PS51144">
    <property type="entry name" value="ALPHA_CA_2"/>
    <property type="match status" value="1"/>
</dbReference>
<dbReference type="InterPro" id="IPR018338">
    <property type="entry name" value="Carbonic_anhydrase_a-class_CS"/>
</dbReference>
<dbReference type="Gene3D" id="3.10.200.10">
    <property type="entry name" value="Alpha carbonic anhydrase"/>
    <property type="match status" value="1"/>
</dbReference>
<feature type="domain" description="Alpha-carbonic anhydrase" evidence="9">
    <location>
        <begin position="27"/>
        <end position="249"/>
    </location>
</feature>